<feature type="region of interest" description="Disordered" evidence="1">
    <location>
        <begin position="47"/>
        <end position="73"/>
    </location>
</feature>
<keyword evidence="3" id="KW-1185">Reference proteome</keyword>
<dbReference type="RefSeq" id="WP_166051761.1">
    <property type="nucleotide sequence ID" value="NZ_JAAMPJ010000009.1"/>
</dbReference>
<dbReference type="EMBL" id="JAAMPJ010000009">
    <property type="protein sequence ID" value="NGY63427.1"/>
    <property type="molecule type" value="Genomic_DNA"/>
</dbReference>
<reference evidence="2 3" key="1">
    <citation type="submission" date="2020-03" db="EMBL/GenBank/DDBJ databases">
        <title>Isolation and identification of active actinomycetes.</title>
        <authorList>
            <person name="Sun X."/>
        </authorList>
    </citation>
    <scope>NUCLEOTIDE SEQUENCE [LARGE SCALE GENOMIC DNA]</scope>
    <source>
        <strain evidence="2 3">NEAU-D13</strain>
    </source>
</reference>
<sequence>MSDARSQAPTCRPTVVVRSEAKRIGTERRILVRETSAEARRCAVTTNQSEFTSREKDAYVPAPCENGHEGRKHVEWTPLPTESHFGDTPRRWAIGLETCWECNKPRAEPGEEWRDELE</sequence>
<proteinExistence type="predicted"/>
<accession>A0A7C9RV18</accession>
<evidence type="ECO:0000256" key="1">
    <source>
        <dbReference type="SAM" id="MobiDB-lite"/>
    </source>
</evidence>
<name>A0A7C9RV18_9PSEU</name>
<protein>
    <submittedName>
        <fullName evidence="2">Uncharacterized protein</fullName>
    </submittedName>
</protein>
<comment type="caution">
    <text evidence="2">The sequence shown here is derived from an EMBL/GenBank/DDBJ whole genome shotgun (WGS) entry which is preliminary data.</text>
</comment>
<dbReference type="Proteomes" id="UP000481360">
    <property type="component" value="Unassembled WGS sequence"/>
</dbReference>
<organism evidence="2 3">
    <name type="scientific">Lentzea alba</name>
    <dbReference type="NCBI Taxonomy" id="2714351"/>
    <lineage>
        <taxon>Bacteria</taxon>
        <taxon>Bacillati</taxon>
        <taxon>Actinomycetota</taxon>
        <taxon>Actinomycetes</taxon>
        <taxon>Pseudonocardiales</taxon>
        <taxon>Pseudonocardiaceae</taxon>
        <taxon>Lentzea</taxon>
    </lineage>
</organism>
<dbReference type="AlphaFoldDB" id="A0A7C9RV18"/>
<evidence type="ECO:0000313" key="2">
    <source>
        <dbReference type="EMBL" id="NGY63427.1"/>
    </source>
</evidence>
<gene>
    <name evidence="2" type="ORF">G7043_31340</name>
</gene>
<evidence type="ECO:0000313" key="3">
    <source>
        <dbReference type="Proteomes" id="UP000481360"/>
    </source>
</evidence>